<gene>
    <name evidence="2" type="ORF">J27TS8_27330</name>
</gene>
<dbReference type="Gene3D" id="1.10.260.40">
    <property type="entry name" value="lambda repressor-like DNA-binding domains"/>
    <property type="match status" value="1"/>
</dbReference>
<protein>
    <recommendedName>
        <fullName evidence="1">HTH cro/C1-type domain-containing protein</fullName>
    </recommendedName>
</protein>
<dbReference type="GO" id="GO:0003677">
    <property type="term" value="F:DNA binding"/>
    <property type="evidence" value="ECO:0007669"/>
    <property type="project" value="InterPro"/>
</dbReference>
<evidence type="ECO:0000313" key="3">
    <source>
        <dbReference type="Proteomes" id="UP000682111"/>
    </source>
</evidence>
<dbReference type="Proteomes" id="UP000682111">
    <property type="component" value="Unassembled WGS sequence"/>
</dbReference>
<evidence type="ECO:0000313" key="2">
    <source>
        <dbReference type="EMBL" id="GIN62740.1"/>
    </source>
</evidence>
<dbReference type="InterPro" id="IPR001387">
    <property type="entry name" value="Cro/C1-type_HTH"/>
</dbReference>
<comment type="caution">
    <text evidence="2">The sequence shown here is derived from an EMBL/GenBank/DDBJ whole genome shotgun (WGS) entry which is preliminary data.</text>
</comment>
<keyword evidence="3" id="KW-1185">Reference proteome</keyword>
<dbReference type="AlphaFoldDB" id="A0A919WIT9"/>
<dbReference type="EMBL" id="BORC01000004">
    <property type="protein sequence ID" value="GIN62740.1"/>
    <property type="molecule type" value="Genomic_DNA"/>
</dbReference>
<dbReference type="SUPFAM" id="SSF47413">
    <property type="entry name" value="lambda repressor-like DNA-binding domains"/>
    <property type="match status" value="1"/>
</dbReference>
<name>A0A919WIT9_9BACI</name>
<accession>A0A919WIT9</accession>
<dbReference type="SMART" id="SM00530">
    <property type="entry name" value="HTH_XRE"/>
    <property type="match status" value="1"/>
</dbReference>
<evidence type="ECO:0000259" key="1">
    <source>
        <dbReference type="PROSITE" id="PS50943"/>
    </source>
</evidence>
<sequence>MQNKLGINIKEIRNSKGLTQLYVSKKLGYKSTSMLSEIESGKKGLDAEKVPLLAEILGVSINELFN</sequence>
<organism evidence="2 3">
    <name type="scientific">Robertmurraya siralis</name>
    <dbReference type="NCBI Taxonomy" id="77777"/>
    <lineage>
        <taxon>Bacteria</taxon>
        <taxon>Bacillati</taxon>
        <taxon>Bacillota</taxon>
        <taxon>Bacilli</taxon>
        <taxon>Bacillales</taxon>
        <taxon>Bacillaceae</taxon>
        <taxon>Robertmurraya</taxon>
    </lineage>
</organism>
<dbReference type="CDD" id="cd00093">
    <property type="entry name" value="HTH_XRE"/>
    <property type="match status" value="1"/>
</dbReference>
<feature type="domain" description="HTH cro/C1-type" evidence="1">
    <location>
        <begin position="9"/>
        <end position="64"/>
    </location>
</feature>
<dbReference type="InterPro" id="IPR010982">
    <property type="entry name" value="Lambda_DNA-bd_dom_sf"/>
</dbReference>
<proteinExistence type="predicted"/>
<reference evidence="2" key="1">
    <citation type="submission" date="2021-03" db="EMBL/GenBank/DDBJ databases">
        <title>Antimicrobial resistance genes in bacteria isolated from Japanese honey, and their potential for conferring macrolide and lincosamide resistance in the American foulbrood pathogen Paenibacillus larvae.</title>
        <authorList>
            <person name="Okamoto M."/>
            <person name="Kumagai M."/>
            <person name="Kanamori H."/>
            <person name="Takamatsu D."/>
        </authorList>
    </citation>
    <scope>NUCLEOTIDE SEQUENCE</scope>
    <source>
        <strain evidence="2">J27TS8</strain>
    </source>
</reference>
<dbReference type="Pfam" id="PF01381">
    <property type="entry name" value="HTH_3"/>
    <property type="match status" value="1"/>
</dbReference>
<dbReference type="PROSITE" id="PS50943">
    <property type="entry name" value="HTH_CROC1"/>
    <property type="match status" value="1"/>
</dbReference>